<evidence type="ECO:0000313" key="2">
    <source>
        <dbReference type="Proteomes" id="UP001055072"/>
    </source>
</evidence>
<comment type="caution">
    <text evidence="1">The sequence shown here is derived from an EMBL/GenBank/DDBJ whole genome shotgun (WGS) entry which is preliminary data.</text>
</comment>
<protein>
    <submittedName>
        <fullName evidence="1">Uncharacterized protein</fullName>
    </submittedName>
</protein>
<dbReference type="Proteomes" id="UP001055072">
    <property type="component" value="Unassembled WGS sequence"/>
</dbReference>
<evidence type="ECO:0000313" key="1">
    <source>
        <dbReference type="EMBL" id="KAI0092644.1"/>
    </source>
</evidence>
<accession>A0ACB8UEF7</accession>
<organism evidence="1 2">
    <name type="scientific">Irpex rosettiformis</name>
    <dbReference type="NCBI Taxonomy" id="378272"/>
    <lineage>
        <taxon>Eukaryota</taxon>
        <taxon>Fungi</taxon>
        <taxon>Dikarya</taxon>
        <taxon>Basidiomycota</taxon>
        <taxon>Agaricomycotina</taxon>
        <taxon>Agaricomycetes</taxon>
        <taxon>Polyporales</taxon>
        <taxon>Irpicaceae</taxon>
        <taxon>Irpex</taxon>
    </lineage>
</organism>
<proteinExistence type="predicted"/>
<dbReference type="EMBL" id="MU274903">
    <property type="protein sequence ID" value="KAI0092644.1"/>
    <property type="molecule type" value="Genomic_DNA"/>
</dbReference>
<name>A0ACB8UEF7_9APHY</name>
<keyword evidence="2" id="KW-1185">Reference proteome</keyword>
<reference evidence="1" key="1">
    <citation type="journal article" date="2021" name="Environ. Microbiol.">
        <title>Gene family expansions and transcriptome signatures uncover fungal adaptations to wood decay.</title>
        <authorList>
            <person name="Hage H."/>
            <person name="Miyauchi S."/>
            <person name="Viragh M."/>
            <person name="Drula E."/>
            <person name="Min B."/>
            <person name="Chaduli D."/>
            <person name="Navarro D."/>
            <person name="Favel A."/>
            <person name="Norest M."/>
            <person name="Lesage-Meessen L."/>
            <person name="Balint B."/>
            <person name="Merenyi Z."/>
            <person name="de Eugenio L."/>
            <person name="Morin E."/>
            <person name="Martinez A.T."/>
            <person name="Baldrian P."/>
            <person name="Stursova M."/>
            <person name="Martinez M.J."/>
            <person name="Novotny C."/>
            <person name="Magnuson J.K."/>
            <person name="Spatafora J.W."/>
            <person name="Maurice S."/>
            <person name="Pangilinan J."/>
            <person name="Andreopoulos W."/>
            <person name="LaButti K."/>
            <person name="Hundley H."/>
            <person name="Na H."/>
            <person name="Kuo A."/>
            <person name="Barry K."/>
            <person name="Lipzen A."/>
            <person name="Henrissat B."/>
            <person name="Riley R."/>
            <person name="Ahrendt S."/>
            <person name="Nagy L.G."/>
            <person name="Grigoriev I.V."/>
            <person name="Martin F."/>
            <person name="Rosso M.N."/>
        </authorList>
    </citation>
    <scope>NUCLEOTIDE SEQUENCE</scope>
    <source>
        <strain evidence="1">CBS 384.51</strain>
    </source>
</reference>
<gene>
    <name evidence="1" type="ORF">BDY19DRAFT_990348</name>
</gene>
<sequence>MSLVRVLCLSLLLLAAPPWLVAATDNPDSLRVLHRIYHPSRPSEPFTDRGALILTRSGPAVATPHTKGAFNTAVRGANLLPHETLPQDLVGLEHAFQSIVDDLVTKGLSATKASQEVLYQLALEHPGDSHHSQWHVSSVKACHLAQSTFEDVTIHFSANISLLPFALDYFVGPIPHDGSCPRLPKRQVKTGGLLHSDETVPETPLVSFAGLARLNSTVHVKAPRVPPLPTLKTPPPVNAEGKVVQPPPEKSFLQKYWIYIAVAMAALGAPLFSRSPVLCV</sequence>